<feature type="domain" description="Methyltransferase" evidence="3">
    <location>
        <begin position="42"/>
        <end position="136"/>
    </location>
</feature>
<accession>A0A1I6L542</accession>
<dbReference type="CDD" id="cd02440">
    <property type="entry name" value="AdoMet_MTases"/>
    <property type="match status" value="1"/>
</dbReference>
<evidence type="ECO:0000313" key="5">
    <source>
        <dbReference type="Proteomes" id="UP000199062"/>
    </source>
</evidence>
<name>A0A1I6L542_9EURY</name>
<dbReference type="Pfam" id="PF13649">
    <property type="entry name" value="Methyltransf_25"/>
    <property type="match status" value="1"/>
</dbReference>
<dbReference type="SUPFAM" id="SSF53335">
    <property type="entry name" value="S-adenosyl-L-methionine-dependent methyltransferases"/>
    <property type="match status" value="1"/>
</dbReference>
<evidence type="ECO:0000313" key="4">
    <source>
        <dbReference type="EMBL" id="SFR98380.1"/>
    </source>
</evidence>
<dbReference type="EMBL" id="FOZK01000002">
    <property type="protein sequence ID" value="SFR98380.1"/>
    <property type="molecule type" value="Genomic_DNA"/>
</dbReference>
<dbReference type="InterPro" id="IPR029063">
    <property type="entry name" value="SAM-dependent_MTases_sf"/>
</dbReference>
<dbReference type="AlphaFoldDB" id="A0A1I6L542"/>
<dbReference type="STRING" id="767519.SAMN05216559_2022"/>
<protein>
    <submittedName>
        <fullName evidence="4">Methyltransferase domain-containing protein</fullName>
    </submittedName>
</protein>
<keyword evidence="5" id="KW-1185">Reference proteome</keyword>
<evidence type="ECO:0000259" key="3">
    <source>
        <dbReference type="Pfam" id="PF13649"/>
    </source>
</evidence>
<dbReference type="PANTHER" id="PTHR43861">
    <property type="entry name" value="TRANS-ACONITATE 2-METHYLTRANSFERASE-RELATED"/>
    <property type="match status" value="1"/>
</dbReference>
<dbReference type="OrthoDB" id="147504at2157"/>
<sequence>MADDTGYRGDAARLYDRQVSVSDRDDAGFYRERAKSVDGPALELACGTGRVYLELLRAGVDVDGIDLSSDVLDVLREKVDDEGLEPSVWQADMTEFTVDREYDLIYCPFNSVQHLRTADDQLGALESVYDALAPGGQFVFDVFVPSFDLVCEEYGEWQSEDVEFDGEPHTFRTRTQITDEVEQWFSVENELHRDEELVFEERLQLTFLPKRELELLARISPFDSWDVAGGFDGEPIEDGDTTQVWTMEKSV</sequence>
<organism evidence="4 5">
    <name type="scientific">Halomicrobium zhouii</name>
    <dbReference type="NCBI Taxonomy" id="767519"/>
    <lineage>
        <taxon>Archaea</taxon>
        <taxon>Methanobacteriati</taxon>
        <taxon>Methanobacteriota</taxon>
        <taxon>Stenosarchaea group</taxon>
        <taxon>Halobacteria</taxon>
        <taxon>Halobacteriales</taxon>
        <taxon>Haloarculaceae</taxon>
        <taxon>Halomicrobium</taxon>
    </lineage>
</organism>
<evidence type="ECO:0000256" key="2">
    <source>
        <dbReference type="ARBA" id="ARBA00022679"/>
    </source>
</evidence>
<evidence type="ECO:0000256" key="1">
    <source>
        <dbReference type="ARBA" id="ARBA00022603"/>
    </source>
</evidence>
<dbReference type="PANTHER" id="PTHR43861:SF1">
    <property type="entry name" value="TRANS-ACONITATE 2-METHYLTRANSFERASE"/>
    <property type="match status" value="1"/>
</dbReference>
<reference evidence="4 5" key="1">
    <citation type="submission" date="2016-10" db="EMBL/GenBank/DDBJ databases">
        <authorList>
            <person name="de Groot N.N."/>
        </authorList>
    </citation>
    <scope>NUCLEOTIDE SEQUENCE [LARGE SCALE GENOMIC DNA]</scope>
    <source>
        <strain evidence="4 5">CGMCC 1.10457</strain>
    </source>
</reference>
<dbReference type="InterPro" id="IPR041698">
    <property type="entry name" value="Methyltransf_25"/>
</dbReference>
<dbReference type="Gene3D" id="2.20.25.110">
    <property type="entry name" value="S-adenosyl-L-methionine-dependent methyltransferases"/>
    <property type="match status" value="1"/>
</dbReference>
<keyword evidence="1 4" id="KW-0489">Methyltransferase</keyword>
<dbReference type="GO" id="GO:0032259">
    <property type="term" value="P:methylation"/>
    <property type="evidence" value="ECO:0007669"/>
    <property type="project" value="UniProtKB-KW"/>
</dbReference>
<proteinExistence type="predicted"/>
<dbReference type="GO" id="GO:0008168">
    <property type="term" value="F:methyltransferase activity"/>
    <property type="evidence" value="ECO:0007669"/>
    <property type="project" value="UniProtKB-KW"/>
</dbReference>
<gene>
    <name evidence="4" type="ORF">SAMN05216559_2022</name>
</gene>
<dbReference type="RefSeq" id="WP_089816378.1">
    <property type="nucleotide sequence ID" value="NZ_FOZK01000002.1"/>
</dbReference>
<keyword evidence="2 4" id="KW-0808">Transferase</keyword>
<dbReference type="Gene3D" id="3.40.50.150">
    <property type="entry name" value="Vaccinia Virus protein VP39"/>
    <property type="match status" value="1"/>
</dbReference>
<dbReference type="Proteomes" id="UP000199062">
    <property type="component" value="Unassembled WGS sequence"/>
</dbReference>